<proteinExistence type="predicted"/>
<feature type="region of interest" description="Disordered" evidence="1">
    <location>
        <begin position="1"/>
        <end position="25"/>
    </location>
</feature>
<feature type="region of interest" description="Disordered" evidence="1">
    <location>
        <begin position="56"/>
        <end position="75"/>
    </location>
</feature>
<organism evidence="2 3">
    <name type="scientific">Trifolium subterraneum</name>
    <name type="common">Subterranean clover</name>
    <dbReference type="NCBI Taxonomy" id="3900"/>
    <lineage>
        <taxon>Eukaryota</taxon>
        <taxon>Viridiplantae</taxon>
        <taxon>Streptophyta</taxon>
        <taxon>Embryophyta</taxon>
        <taxon>Tracheophyta</taxon>
        <taxon>Spermatophyta</taxon>
        <taxon>Magnoliopsida</taxon>
        <taxon>eudicotyledons</taxon>
        <taxon>Gunneridae</taxon>
        <taxon>Pentapetalae</taxon>
        <taxon>rosids</taxon>
        <taxon>fabids</taxon>
        <taxon>Fabales</taxon>
        <taxon>Fabaceae</taxon>
        <taxon>Papilionoideae</taxon>
        <taxon>50 kb inversion clade</taxon>
        <taxon>NPAAA clade</taxon>
        <taxon>Hologalegina</taxon>
        <taxon>IRL clade</taxon>
        <taxon>Trifolieae</taxon>
        <taxon>Trifolium</taxon>
    </lineage>
</organism>
<gene>
    <name evidence="2" type="ORF">TSUD_137240</name>
</gene>
<dbReference type="EMBL" id="DF974775">
    <property type="protein sequence ID" value="GAU50471.1"/>
    <property type="molecule type" value="Genomic_DNA"/>
</dbReference>
<evidence type="ECO:0000313" key="3">
    <source>
        <dbReference type="Proteomes" id="UP000242715"/>
    </source>
</evidence>
<sequence length="75" mass="8435">MNSMRSNDSDQAASPTSSRETIPPETIVGAVWASRTEQPASLREESPATPFWRGLRTRRGELLSRTTSFPRLHQH</sequence>
<accession>A0A2Z6P1X3</accession>
<dbReference type="Proteomes" id="UP000242715">
    <property type="component" value="Unassembled WGS sequence"/>
</dbReference>
<evidence type="ECO:0000313" key="2">
    <source>
        <dbReference type="EMBL" id="GAU50471.1"/>
    </source>
</evidence>
<protein>
    <submittedName>
        <fullName evidence="2">Uncharacterized protein</fullName>
    </submittedName>
</protein>
<evidence type="ECO:0000256" key="1">
    <source>
        <dbReference type="SAM" id="MobiDB-lite"/>
    </source>
</evidence>
<dbReference type="AlphaFoldDB" id="A0A2Z6P1X3"/>
<feature type="compositionally biased region" description="Polar residues" evidence="1">
    <location>
        <begin position="1"/>
        <end position="20"/>
    </location>
</feature>
<reference evidence="3" key="1">
    <citation type="journal article" date="2017" name="Front. Plant Sci.">
        <title>Climate Clever Clovers: New Paradigm to Reduce the Environmental Footprint of Ruminants by Breeding Low Methanogenic Forages Utilizing Haplotype Variation.</title>
        <authorList>
            <person name="Kaur P."/>
            <person name="Appels R."/>
            <person name="Bayer P.E."/>
            <person name="Keeble-Gagnere G."/>
            <person name="Wang J."/>
            <person name="Hirakawa H."/>
            <person name="Shirasawa K."/>
            <person name="Vercoe P."/>
            <person name="Stefanova K."/>
            <person name="Durmic Z."/>
            <person name="Nichols P."/>
            <person name="Revell C."/>
            <person name="Isobe S.N."/>
            <person name="Edwards D."/>
            <person name="Erskine W."/>
        </authorList>
    </citation>
    <scope>NUCLEOTIDE SEQUENCE [LARGE SCALE GENOMIC DNA]</scope>
    <source>
        <strain evidence="3">cv. Daliak</strain>
    </source>
</reference>
<name>A0A2Z6P1X3_TRISU</name>
<keyword evidence="3" id="KW-1185">Reference proteome</keyword>